<dbReference type="InParanoid" id="A0A1Z5JDF8"/>
<evidence type="ECO:0000313" key="2">
    <source>
        <dbReference type="EMBL" id="GAX11808.1"/>
    </source>
</evidence>
<keyword evidence="1" id="KW-0472">Membrane</keyword>
<protein>
    <submittedName>
        <fullName evidence="2">Uncharacterized protein</fullName>
    </submittedName>
</protein>
<dbReference type="OrthoDB" id="10606907at2759"/>
<accession>A0A1Z5JDF8</accession>
<reference evidence="2 3" key="1">
    <citation type="journal article" date="2015" name="Plant Cell">
        <title>Oil accumulation by the oleaginous diatom Fistulifera solaris as revealed by the genome and transcriptome.</title>
        <authorList>
            <person name="Tanaka T."/>
            <person name="Maeda Y."/>
            <person name="Veluchamy A."/>
            <person name="Tanaka M."/>
            <person name="Abida H."/>
            <person name="Marechal E."/>
            <person name="Bowler C."/>
            <person name="Muto M."/>
            <person name="Sunaga Y."/>
            <person name="Tanaka M."/>
            <person name="Yoshino T."/>
            <person name="Taniguchi T."/>
            <person name="Fukuda Y."/>
            <person name="Nemoto M."/>
            <person name="Matsumoto M."/>
            <person name="Wong P.S."/>
            <person name="Aburatani S."/>
            <person name="Fujibuchi W."/>
        </authorList>
    </citation>
    <scope>NUCLEOTIDE SEQUENCE [LARGE SCALE GENOMIC DNA]</scope>
    <source>
        <strain evidence="2 3">JPCC DA0580</strain>
    </source>
</reference>
<keyword evidence="1" id="KW-0812">Transmembrane</keyword>
<dbReference type="Proteomes" id="UP000198406">
    <property type="component" value="Unassembled WGS sequence"/>
</dbReference>
<name>A0A1Z5JDF8_FISSO</name>
<sequence length="110" mass="12792">MLLWKQTRAFVSYRRTRKPPAAMYAPDLVHNPIAYFKVQTAYNGRKDSVDETTETNMSIWESMKERPATLMALPIVFLVSLDLLLNITFLVKRTIEYAVFGKIPSTETWF</sequence>
<feature type="transmembrane region" description="Helical" evidence="1">
    <location>
        <begin position="70"/>
        <end position="91"/>
    </location>
</feature>
<keyword evidence="3" id="KW-1185">Reference proteome</keyword>
<dbReference type="EMBL" id="BDSP01000044">
    <property type="protein sequence ID" value="GAX11808.1"/>
    <property type="molecule type" value="Genomic_DNA"/>
</dbReference>
<comment type="caution">
    <text evidence="2">The sequence shown here is derived from an EMBL/GenBank/DDBJ whole genome shotgun (WGS) entry which is preliminary data.</text>
</comment>
<dbReference type="AlphaFoldDB" id="A0A1Z5JDF8"/>
<keyword evidence="1" id="KW-1133">Transmembrane helix</keyword>
<organism evidence="2 3">
    <name type="scientific">Fistulifera solaris</name>
    <name type="common">Oleaginous diatom</name>
    <dbReference type="NCBI Taxonomy" id="1519565"/>
    <lineage>
        <taxon>Eukaryota</taxon>
        <taxon>Sar</taxon>
        <taxon>Stramenopiles</taxon>
        <taxon>Ochrophyta</taxon>
        <taxon>Bacillariophyta</taxon>
        <taxon>Bacillariophyceae</taxon>
        <taxon>Bacillariophycidae</taxon>
        <taxon>Naviculales</taxon>
        <taxon>Naviculaceae</taxon>
        <taxon>Fistulifera</taxon>
    </lineage>
</organism>
<evidence type="ECO:0000256" key="1">
    <source>
        <dbReference type="SAM" id="Phobius"/>
    </source>
</evidence>
<gene>
    <name evidence="2" type="ORF">FisN_7Lu222</name>
</gene>
<proteinExistence type="predicted"/>
<evidence type="ECO:0000313" key="3">
    <source>
        <dbReference type="Proteomes" id="UP000198406"/>
    </source>
</evidence>